<comment type="caution">
    <text evidence="2">The sequence shown here is derived from an EMBL/GenBank/DDBJ whole genome shotgun (WGS) entry which is preliminary data.</text>
</comment>
<feature type="compositionally biased region" description="Acidic residues" evidence="1">
    <location>
        <begin position="18"/>
        <end position="40"/>
    </location>
</feature>
<sequence length="143" mass="15936">MATMEPINMTIEENLSTDNDDTNDMDAEGELVDSEDEQQELIEQHQQQQYHSTSSSQPSSPSFNTALTEQEQEPIQDIINQKPSSQSTVYEEEEAGQTSSLNPDRTNPSPTTRFLTQDGNQSDLTRKQQPNGASQLATRLSSN</sequence>
<feature type="compositionally biased region" description="Polar residues" evidence="1">
    <location>
        <begin position="78"/>
        <end position="89"/>
    </location>
</feature>
<gene>
    <name evidence="2" type="ORF">PGTUg99_000801</name>
</gene>
<reference evidence="2 3" key="1">
    <citation type="submission" date="2019-05" db="EMBL/GenBank/DDBJ databases">
        <title>Emergence of the Ug99 lineage of the wheat stem rust pathogen through somatic hybridization.</title>
        <authorList>
            <person name="Li F."/>
            <person name="Upadhyaya N.M."/>
            <person name="Sperschneider J."/>
            <person name="Matny O."/>
            <person name="Nguyen-Phuc H."/>
            <person name="Mago R."/>
            <person name="Raley C."/>
            <person name="Miller M.E."/>
            <person name="Silverstein K.A.T."/>
            <person name="Henningsen E."/>
            <person name="Hirsch C.D."/>
            <person name="Visser B."/>
            <person name="Pretorius Z.A."/>
            <person name="Steffenson B.J."/>
            <person name="Schwessinger B."/>
            <person name="Dodds P.N."/>
            <person name="Figueroa M."/>
        </authorList>
    </citation>
    <scope>NUCLEOTIDE SEQUENCE [LARGE SCALE GENOMIC DNA]</scope>
    <source>
        <strain evidence="2 3">Ug99</strain>
    </source>
</reference>
<organism evidence="2 3">
    <name type="scientific">Puccinia graminis f. sp. tritici</name>
    <dbReference type="NCBI Taxonomy" id="56615"/>
    <lineage>
        <taxon>Eukaryota</taxon>
        <taxon>Fungi</taxon>
        <taxon>Dikarya</taxon>
        <taxon>Basidiomycota</taxon>
        <taxon>Pucciniomycotina</taxon>
        <taxon>Pucciniomycetes</taxon>
        <taxon>Pucciniales</taxon>
        <taxon>Pucciniaceae</taxon>
        <taxon>Puccinia</taxon>
    </lineage>
</organism>
<feature type="compositionally biased region" description="Polar residues" evidence="1">
    <location>
        <begin position="96"/>
        <end position="143"/>
    </location>
</feature>
<evidence type="ECO:0000313" key="3">
    <source>
        <dbReference type="Proteomes" id="UP000325313"/>
    </source>
</evidence>
<evidence type="ECO:0000313" key="2">
    <source>
        <dbReference type="EMBL" id="KAA1081469.1"/>
    </source>
</evidence>
<dbReference type="Proteomes" id="UP000325313">
    <property type="component" value="Unassembled WGS sequence"/>
</dbReference>
<feature type="compositionally biased region" description="Low complexity" evidence="1">
    <location>
        <begin position="44"/>
        <end position="62"/>
    </location>
</feature>
<name>A0A5B0N065_PUCGR</name>
<proteinExistence type="predicted"/>
<accession>A0A5B0N065</accession>
<feature type="region of interest" description="Disordered" evidence="1">
    <location>
        <begin position="1"/>
        <end position="143"/>
    </location>
</feature>
<dbReference type="EMBL" id="VDEP01000441">
    <property type="protein sequence ID" value="KAA1081469.1"/>
    <property type="molecule type" value="Genomic_DNA"/>
</dbReference>
<evidence type="ECO:0000256" key="1">
    <source>
        <dbReference type="SAM" id="MobiDB-lite"/>
    </source>
</evidence>
<dbReference type="AlphaFoldDB" id="A0A5B0N065"/>
<protein>
    <submittedName>
        <fullName evidence="2">Uncharacterized protein</fullName>
    </submittedName>
</protein>